<name>A0A495XP20_9PSEU</name>
<gene>
    <name evidence="3" type="ORF">DFJ66_6751</name>
</gene>
<reference evidence="3 4" key="1">
    <citation type="submission" date="2018-10" db="EMBL/GenBank/DDBJ databases">
        <title>Sequencing the genomes of 1000 actinobacteria strains.</title>
        <authorList>
            <person name="Klenk H.-P."/>
        </authorList>
    </citation>
    <scope>NUCLEOTIDE SEQUENCE [LARGE SCALE GENOMIC DNA]</scope>
    <source>
        <strain evidence="3 4">DSM 43911</strain>
    </source>
</reference>
<dbReference type="EMBL" id="RBXR01000001">
    <property type="protein sequence ID" value="RKT73418.1"/>
    <property type="molecule type" value="Genomic_DNA"/>
</dbReference>
<organism evidence="3 4">
    <name type="scientific">Saccharothrix variisporea</name>
    <dbReference type="NCBI Taxonomy" id="543527"/>
    <lineage>
        <taxon>Bacteria</taxon>
        <taxon>Bacillati</taxon>
        <taxon>Actinomycetota</taxon>
        <taxon>Actinomycetes</taxon>
        <taxon>Pseudonocardiales</taxon>
        <taxon>Pseudonocardiaceae</taxon>
        <taxon>Saccharothrix</taxon>
    </lineage>
</organism>
<evidence type="ECO:0000313" key="4">
    <source>
        <dbReference type="Proteomes" id="UP000272729"/>
    </source>
</evidence>
<feature type="compositionally biased region" description="Gly residues" evidence="1">
    <location>
        <begin position="138"/>
        <end position="157"/>
    </location>
</feature>
<dbReference type="InterPro" id="IPR027417">
    <property type="entry name" value="P-loop_NTPase"/>
</dbReference>
<protein>
    <recommendedName>
        <fullName evidence="2">NACHT N-terminal Helical domain-containing protein</fullName>
    </recommendedName>
</protein>
<evidence type="ECO:0000256" key="1">
    <source>
        <dbReference type="SAM" id="MobiDB-lite"/>
    </source>
</evidence>
<keyword evidence="4" id="KW-1185">Reference proteome</keyword>
<dbReference type="RefSeq" id="WP_121227177.1">
    <property type="nucleotide sequence ID" value="NZ_JBIUBA010000014.1"/>
</dbReference>
<sequence>MGTPRSKTARNELTFDGLCRMLKSASTDSKLLDNLDTLSGALLVLAPAAVGAPSLLPLLGAKNELLKAGKQVVRTLAKRPADDKLTRHDLLLTAYCLTCYTAFFEAVHRMLPGLRERLGLTDADRLALTNRAVRGLGGPAGRVDGPGGGVDGPGSPGGADEVSALARYQIALPHPNDLVETAASQLDPLYARMTAAFEVLVRQLAVWDEADETERDHVLAAIRELPDVAKKLYRTQYQALCVEFNEFYVWANLQEHAITRRNLDQVATDVKAVLELLSTRPAGVDIGLAGLGDALTRALPPDDNLDETLAGLGHAYREALDQPIIDDTHAGDGVDLRYPAKADIFVPQAFRSLRYTRDVGPLENEGLWSGLGVRHDIGRYVLAHLSSPYSLEAPLVVLGQPGSGKSLLTEVLAGRLAGGEYHPVRVELRDINPDSDIQTQIEEQIRADTGREANWAELSVRCGDRLPLVILDGYDELLQASGKVFSTYLMAVAAFQKRERVQGRTVRVIVTSRVTLIDKAEIPAGSTVVRLEEFDADRQARWINIWNHTNDQYFTAHDTAPFRLPEDDNIRTLAGQPLLLLMLALYDSDRNRLAQQGTLDRTVLYHGLLTRFITRERLKGEEGKRFRALSVEDRRQLVDADLHRLSVAAVGMLNRRSLHIAKPDLDGDIAYFDLDRPAAGTPGAELGQAELLLGSFFFVHESRSKLRTAVNGGRSAFEFLHNTFGEFLAAHWLVETVLAETEAVRGMAATPSLGGVLHKHLQSLPDRWYATLMATPLYNRPVVLEMVREWCPHRLQEAGRSLEDYRQDLERILYAQLGTVVSDGPVPDMLLTRSSPYPHTSPLTTMATYTLNLVMFRCLTAGPFPVNAVRLGAPWTTMIDLWRAGLGRDELTGVTAVLTAEITRDGVVLDAKQSLAQLAWLDGLTAKYDLARSLGDDELAALAGWALQDADPLDPPPLQDLAALPAIAGTVLQHEIEGRTALHDYYSHSTPASHLLTFKQTTSHMLLDGLARARATEGVFTQVNAHLATTLWAMPRATVHGNDPRELGKLIYERPLIAADAIAAHRGKSEASRWLVEGLDGFRQQIARVAAELAAVDPAGLPADVGYELVASALTEGSLVTELLGDQANPWIIARRPLATLVRLVELSIATGNLAWVWAALNRLQDRGSGERLASSFGGAGTLAVLRAGAALEERDFARPRGHPLGSLVGITEWCLDVAPADDFRVAAEQYILLVGESPEWWLDVLGGVEDMRRQALLLYERFGDSLSVTAWAAVRRLLWRQEDGPAAG</sequence>
<dbReference type="OrthoDB" id="419933at2"/>
<comment type="caution">
    <text evidence="3">The sequence shown here is derived from an EMBL/GenBank/DDBJ whole genome shotgun (WGS) entry which is preliminary data.</text>
</comment>
<evidence type="ECO:0000313" key="3">
    <source>
        <dbReference type="EMBL" id="RKT73418.1"/>
    </source>
</evidence>
<accession>A0A495XP20</accession>
<dbReference type="InterPro" id="IPR054567">
    <property type="entry name" value="NNH7"/>
</dbReference>
<dbReference type="SUPFAM" id="SSF52540">
    <property type="entry name" value="P-loop containing nucleoside triphosphate hydrolases"/>
    <property type="match status" value="1"/>
</dbReference>
<dbReference type="Gene3D" id="3.40.50.300">
    <property type="entry name" value="P-loop containing nucleotide triphosphate hydrolases"/>
    <property type="match status" value="1"/>
</dbReference>
<feature type="region of interest" description="Disordered" evidence="1">
    <location>
        <begin position="138"/>
        <end position="158"/>
    </location>
</feature>
<dbReference type="Pfam" id="PF22738">
    <property type="entry name" value="NNH7"/>
    <property type="match status" value="1"/>
</dbReference>
<evidence type="ECO:0000259" key="2">
    <source>
        <dbReference type="Pfam" id="PF22738"/>
    </source>
</evidence>
<dbReference type="Proteomes" id="UP000272729">
    <property type="component" value="Unassembled WGS sequence"/>
</dbReference>
<proteinExistence type="predicted"/>
<feature type="domain" description="NACHT N-terminal Helical" evidence="2">
    <location>
        <begin position="11"/>
        <end position="255"/>
    </location>
</feature>